<dbReference type="PANTHER" id="PTHR11803">
    <property type="entry name" value="2-IMINOBUTANOATE/2-IMINOPROPANOATE DEAMINASE RIDA"/>
    <property type="match status" value="1"/>
</dbReference>
<dbReference type="SUPFAM" id="SSF55298">
    <property type="entry name" value="YjgF-like"/>
    <property type="match status" value="1"/>
</dbReference>
<dbReference type="EMBL" id="VSSQ01003078">
    <property type="protein sequence ID" value="MPM18922.1"/>
    <property type="molecule type" value="Genomic_DNA"/>
</dbReference>
<dbReference type="GO" id="GO:0005829">
    <property type="term" value="C:cytosol"/>
    <property type="evidence" value="ECO:0007669"/>
    <property type="project" value="TreeGrafter"/>
</dbReference>
<dbReference type="Gene3D" id="3.30.1330.40">
    <property type="entry name" value="RutC-like"/>
    <property type="match status" value="1"/>
</dbReference>
<dbReference type="FunFam" id="3.30.1330.40:FF:000001">
    <property type="entry name" value="L-PSP family endoribonuclease"/>
    <property type="match status" value="1"/>
</dbReference>
<dbReference type="AlphaFoldDB" id="A0A644XRQ9"/>
<name>A0A644XRQ9_9ZZZZ</name>
<dbReference type="PANTHER" id="PTHR11803:SF39">
    <property type="entry name" value="2-IMINOBUTANOATE_2-IMINOPROPANOATE DEAMINASE"/>
    <property type="match status" value="1"/>
</dbReference>
<evidence type="ECO:0000313" key="2">
    <source>
        <dbReference type="EMBL" id="MPM18922.1"/>
    </source>
</evidence>
<dbReference type="EC" id="3.5.99.10" evidence="2"/>
<comment type="similarity">
    <text evidence="1">Belongs to the RutC family.</text>
</comment>
<dbReference type="CDD" id="cd00448">
    <property type="entry name" value="YjgF_YER057c_UK114_family"/>
    <property type="match status" value="1"/>
</dbReference>
<comment type="caution">
    <text evidence="2">The sequence shown here is derived from an EMBL/GenBank/DDBJ whole genome shotgun (WGS) entry which is preliminary data.</text>
</comment>
<dbReference type="InterPro" id="IPR006056">
    <property type="entry name" value="RidA"/>
</dbReference>
<dbReference type="Pfam" id="PF01042">
    <property type="entry name" value="Ribonuc_L-PSP"/>
    <property type="match status" value="1"/>
</dbReference>
<dbReference type="NCBIfam" id="TIGR00004">
    <property type="entry name" value="Rid family detoxifying hydrolase"/>
    <property type="match status" value="1"/>
</dbReference>
<gene>
    <name evidence="2" type="primary">yabJ_20</name>
    <name evidence="2" type="ORF">SDC9_65340</name>
</gene>
<organism evidence="2">
    <name type="scientific">bioreactor metagenome</name>
    <dbReference type="NCBI Taxonomy" id="1076179"/>
    <lineage>
        <taxon>unclassified sequences</taxon>
        <taxon>metagenomes</taxon>
        <taxon>ecological metagenomes</taxon>
    </lineage>
</organism>
<dbReference type="InterPro" id="IPR035959">
    <property type="entry name" value="RutC-like_sf"/>
</dbReference>
<sequence>MRKLPVHPASSPVPAGAYTPGLVAGGFVFVSGQTAEKPGSSELVEGDVKVQTRQVLENIRGILEAAGCSLDDVVKVTAHLADAEDFDGYNEIYRQFFSVPFPVRTTVQSVIPGGSLVEIDVIALLPERPDR</sequence>
<proteinExistence type="inferred from homology"/>
<evidence type="ECO:0000256" key="1">
    <source>
        <dbReference type="ARBA" id="ARBA00010552"/>
    </source>
</evidence>
<dbReference type="InterPro" id="IPR006175">
    <property type="entry name" value="YjgF/YER057c/UK114"/>
</dbReference>
<protein>
    <submittedName>
        <fullName evidence="2">2-iminobutanoate/2-iminopropanoate deaminase</fullName>
        <ecNumber evidence="2">3.5.99.10</ecNumber>
    </submittedName>
</protein>
<keyword evidence="2" id="KW-0378">Hydrolase</keyword>
<reference evidence="2" key="1">
    <citation type="submission" date="2019-08" db="EMBL/GenBank/DDBJ databases">
        <authorList>
            <person name="Kucharzyk K."/>
            <person name="Murdoch R.W."/>
            <person name="Higgins S."/>
            <person name="Loffler F."/>
        </authorList>
    </citation>
    <scope>NUCLEOTIDE SEQUENCE</scope>
</reference>
<accession>A0A644XRQ9</accession>
<dbReference type="GO" id="GO:0120241">
    <property type="term" value="F:2-iminobutanoate/2-iminopropanoate deaminase"/>
    <property type="evidence" value="ECO:0007669"/>
    <property type="project" value="UniProtKB-EC"/>
</dbReference>